<gene>
    <name evidence="2" type="ORF">SAMN05421853_10396</name>
</gene>
<dbReference type="InterPro" id="IPR029068">
    <property type="entry name" value="Glyas_Bleomycin-R_OHBP_Dase"/>
</dbReference>
<dbReference type="Proteomes" id="UP000243106">
    <property type="component" value="Unassembled WGS sequence"/>
</dbReference>
<dbReference type="Gene3D" id="3.10.180.10">
    <property type="entry name" value="2,3-Dihydroxybiphenyl 1,2-Dioxygenase, domain 1"/>
    <property type="match status" value="1"/>
</dbReference>
<feature type="domain" description="VOC" evidence="1">
    <location>
        <begin position="3"/>
        <end position="115"/>
    </location>
</feature>
<dbReference type="RefSeq" id="WP_093009822.1">
    <property type="nucleotide sequence ID" value="NZ_FOXV01000003.1"/>
</dbReference>
<proteinExistence type="predicted"/>
<organism evidence="2 3">
    <name type="scientific">Roseivivax halotolerans</name>
    <dbReference type="NCBI Taxonomy" id="93684"/>
    <lineage>
        <taxon>Bacteria</taxon>
        <taxon>Pseudomonadati</taxon>
        <taxon>Pseudomonadota</taxon>
        <taxon>Alphaproteobacteria</taxon>
        <taxon>Rhodobacterales</taxon>
        <taxon>Roseobacteraceae</taxon>
        <taxon>Roseivivax</taxon>
    </lineage>
</organism>
<reference evidence="3" key="1">
    <citation type="submission" date="2016-10" db="EMBL/GenBank/DDBJ databases">
        <authorList>
            <person name="Varghese N."/>
            <person name="Submissions S."/>
        </authorList>
    </citation>
    <scope>NUCLEOTIDE SEQUENCE [LARGE SCALE GENOMIC DNA]</scope>
    <source>
        <strain evidence="3">JCM 10271</strain>
    </source>
</reference>
<dbReference type="STRING" id="93684.SAMN05421853_10396"/>
<dbReference type="InterPro" id="IPR037523">
    <property type="entry name" value="VOC_core"/>
</dbReference>
<evidence type="ECO:0000313" key="2">
    <source>
        <dbReference type="EMBL" id="SFQ26077.1"/>
    </source>
</evidence>
<accession>A0A1I5X325</accession>
<keyword evidence="2" id="KW-0223">Dioxygenase</keyword>
<sequence length="120" mass="12963">MPPLGRLVIYTRKEEAMIDFYTRLFGFSVHRSDGDRIVELRPGEDGAALLLHPLSKGQQEGQALVKLVFDVADVAAFCATAKEAGYTFGTLHQADGYIFANIKDPSGNSVSVSSRAFAGP</sequence>
<dbReference type="EMBL" id="FOXV01000003">
    <property type="protein sequence ID" value="SFQ26077.1"/>
    <property type="molecule type" value="Genomic_DNA"/>
</dbReference>
<name>A0A1I5X325_9RHOB</name>
<protein>
    <submittedName>
        <fullName evidence="2">Glyoxalase/Bleomycin resistance protein/Dioxygenase superfamily protein</fullName>
    </submittedName>
</protein>
<dbReference type="Pfam" id="PF00903">
    <property type="entry name" value="Glyoxalase"/>
    <property type="match status" value="1"/>
</dbReference>
<dbReference type="AlphaFoldDB" id="A0A1I5X325"/>
<dbReference type="InterPro" id="IPR004360">
    <property type="entry name" value="Glyas_Fos-R_dOase_dom"/>
</dbReference>
<evidence type="ECO:0000259" key="1">
    <source>
        <dbReference type="PROSITE" id="PS51819"/>
    </source>
</evidence>
<dbReference type="PROSITE" id="PS51819">
    <property type="entry name" value="VOC"/>
    <property type="match status" value="1"/>
</dbReference>
<evidence type="ECO:0000313" key="3">
    <source>
        <dbReference type="Proteomes" id="UP000243106"/>
    </source>
</evidence>
<dbReference type="SUPFAM" id="SSF54593">
    <property type="entry name" value="Glyoxalase/Bleomycin resistance protein/Dihydroxybiphenyl dioxygenase"/>
    <property type="match status" value="1"/>
</dbReference>
<keyword evidence="3" id="KW-1185">Reference proteome</keyword>
<dbReference type="GO" id="GO:0051213">
    <property type="term" value="F:dioxygenase activity"/>
    <property type="evidence" value="ECO:0007669"/>
    <property type="project" value="UniProtKB-KW"/>
</dbReference>
<keyword evidence="2" id="KW-0560">Oxidoreductase</keyword>